<dbReference type="RefSeq" id="WP_124326651.1">
    <property type="nucleotide sequence ID" value="NZ_BEXT01000001.1"/>
</dbReference>
<dbReference type="AlphaFoldDB" id="A0A401FQ50"/>
<evidence type="ECO:0000313" key="3">
    <source>
        <dbReference type="Proteomes" id="UP000288096"/>
    </source>
</evidence>
<name>A0A401FQ50_9BACT</name>
<evidence type="ECO:0000256" key="1">
    <source>
        <dbReference type="SAM" id="Phobius"/>
    </source>
</evidence>
<keyword evidence="1" id="KW-0472">Membrane</keyword>
<dbReference type="Proteomes" id="UP000288096">
    <property type="component" value="Unassembled WGS sequence"/>
</dbReference>
<protein>
    <recommendedName>
        <fullName evidence="4">IS630 family transposase</fullName>
    </recommendedName>
</protein>
<gene>
    <name evidence="2" type="ORF">DENIS_0050</name>
</gene>
<comment type="caution">
    <text evidence="2">The sequence shown here is derived from an EMBL/GenBank/DDBJ whole genome shotgun (WGS) entry which is preliminary data.</text>
</comment>
<dbReference type="EMBL" id="BEXT01000001">
    <property type="protein sequence ID" value="GBC59114.1"/>
    <property type="molecule type" value="Genomic_DNA"/>
</dbReference>
<keyword evidence="1" id="KW-0812">Transmembrane</keyword>
<evidence type="ECO:0008006" key="4">
    <source>
        <dbReference type="Google" id="ProtNLM"/>
    </source>
</evidence>
<accession>A0A401FQ50</accession>
<keyword evidence="3" id="KW-1185">Reference proteome</keyword>
<evidence type="ECO:0000313" key="2">
    <source>
        <dbReference type="EMBL" id="GBC59114.1"/>
    </source>
</evidence>
<reference evidence="3" key="2">
    <citation type="submission" date="2019-01" db="EMBL/GenBank/DDBJ databases">
        <title>Genome sequence of Desulfonema ishimotonii strain Tokyo 01.</title>
        <authorList>
            <person name="Fukui M."/>
        </authorList>
    </citation>
    <scope>NUCLEOTIDE SEQUENCE [LARGE SCALE GENOMIC DNA]</scope>
    <source>
        <strain evidence="3">Tokyo 01</strain>
    </source>
</reference>
<proteinExistence type="predicted"/>
<organism evidence="2 3">
    <name type="scientific">Desulfonema ishimotonii</name>
    <dbReference type="NCBI Taxonomy" id="45657"/>
    <lineage>
        <taxon>Bacteria</taxon>
        <taxon>Pseudomonadati</taxon>
        <taxon>Thermodesulfobacteriota</taxon>
        <taxon>Desulfobacteria</taxon>
        <taxon>Desulfobacterales</taxon>
        <taxon>Desulfococcaceae</taxon>
        <taxon>Desulfonema</taxon>
    </lineage>
</organism>
<keyword evidence="1" id="KW-1133">Transmembrane helix</keyword>
<dbReference type="OrthoDB" id="5423058at2"/>
<sequence length="87" mass="9941">MPEETETLKRYRDGQKDYRLKLRFIALLLIAGNTGTEIVAAAVGKDIRTVETWYGKYLTHGPDALNSFQYQPKRCFLSDDQLADMIA</sequence>
<reference evidence="3" key="1">
    <citation type="submission" date="2017-11" db="EMBL/GenBank/DDBJ databases">
        <authorList>
            <person name="Watanabe M."/>
            <person name="Kojima H."/>
        </authorList>
    </citation>
    <scope>NUCLEOTIDE SEQUENCE [LARGE SCALE GENOMIC DNA]</scope>
    <source>
        <strain evidence="3">Tokyo 01</strain>
    </source>
</reference>
<feature type="transmembrane region" description="Helical" evidence="1">
    <location>
        <begin position="20"/>
        <end position="43"/>
    </location>
</feature>